<dbReference type="SUPFAM" id="SSF109854">
    <property type="entry name" value="DinB/YfiT-like putative metalloenzymes"/>
    <property type="match status" value="1"/>
</dbReference>
<dbReference type="RefSeq" id="WP_350244996.1">
    <property type="nucleotide sequence ID" value="NZ_CP158299.1"/>
</dbReference>
<reference evidence="1" key="1">
    <citation type="submission" date="2024-06" db="EMBL/GenBank/DDBJ databases">
        <title>Draft Genome Sequence of Deinococcus sonorensis Type Strain KR-87, a Biofilm Producing Representative of the Genus Deinococcus.</title>
        <authorList>
            <person name="Boren L.S."/>
            <person name="Grosso R.A."/>
            <person name="Hugenberg-Cox A.N."/>
            <person name="Hill J.T.E."/>
            <person name="Albert C.M."/>
            <person name="Tuohy J.M."/>
        </authorList>
    </citation>
    <scope>NUCLEOTIDE SEQUENCE</scope>
    <source>
        <strain evidence="1">KR-87</strain>
    </source>
</reference>
<dbReference type="KEGG" id="dsc:ABOD76_11520"/>
<proteinExistence type="predicted"/>
<accession>A0AAU7UEQ6</accession>
<gene>
    <name evidence="1" type="ORF">ABOD76_11520</name>
</gene>
<evidence type="ECO:0000313" key="1">
    <source>
        <dbReference type="EMBL" id="XBV86905.1"/>
    </source>
</evidence>
<dbReference type="EMBL" id="CP158299">
    <property type="protein sequence ID" value="XBV86905.1"/>
    <property type="molecule type" value="Genomic_DNA"/>
</dbReference>
<protein>
    <submittedName>
        <fullName evidence="1">DinB family protein</fullName>
    </submittedName>
</protein>
<dbReference type="InterPro" id="IPR034660">
    <property type="entry name" value="DinB/YfiT-like"/>
</dbReference>
<sequence length="160" mass="16643">MSDQTWLDGTLAVLKEAVEGGTPGQGTAFLDSTKADGSDNHGLLATLSGLNAAQASDPTALGLSVAAHAAHVAYHMEVIVRWQAGERGPFDWPGSFQPAVVDDEAWTTLQARVQAAYQGLLTLAGQQAEWDQDAAGGLVGGLAHVVYHLGAVRQTLKLIG</sequence>
<name>A0AAU7UEQ6_9DEIO</name>
<organism evidence="1">
    <name type="scientific">Deinococcus sonorensis KR-87</name>
    <dbReference type="NCBI Taxonomy" id="694439"/>
    <lineage>
        <taxon>Bacteria</taxon>
        <taxon>Thermotogati</taxon>
        <taxon>Deinococcota</taxon>
        <taxon>Deinococci</taxon>
        <taxon>Deinococcales</taxon>
        <taxon>Deinococcaceae</taxon>
        <taxon>Deinococcus</taxon>
    </lineage>
</organism>
<dbReference type="AlphaFoldDB" id="A0AAU7UEQ6"/>